<gene>
    <name evidence="1" type="ORF">CONCODRAFT_72065</name>
</gene>
<reference evidence="1 2" key="1">
    <citation type="journal article" date="2015" name="Genome Biol. Evol.">
        <title>Phylogenomic analyses indicate that early fungi evolved digesting cell walls of algal ancestors of land plants.</title>
        <authorList>
            <person name="Chang Y."/>
            <person name="Wang S."/>
            <person name="Sekimoto S."/>
            <person name="Aerts A.L."/>
            <person name="Choi C."/>
            <person name="Clum A."/>
            <person name="LaButti K.M."/>
            <person name="Lindquist E.A."/>
            <person name="Yee Ngan C."/>
            <person name="Ohm R.A."/>
            <person name="Salamov A.A."/>
            <person name="Grigoriev I.V."/>
            <person name="Spatafora J.W."/>
            <person name="Berbee M.L."/>
        </authorList>
    </citation>
    <scope>NUCLEOTIDE SEQUENCE [LARGE SCALE GENOMIC DNA]</scope>
    <source>
        <strain evidence="1 2">NRRL 28638</strain>
    </source>
</reference>
<evidence type="ECO:0000313" key="1">
    <source>
        <dbReference type="EMBL" id="KXN68661.1"/>
    </source>
</evidence>
<evidence type="ECO:0000313" key="2">
    <source>
        <dbReference type="Proteomes" id="UP000070444"/>
    </source>
</evidence>
<dbReference type="AlphaFoldDB" id="A0A137P1B5"/>
<keyword evidence="2" id="KW-1185">Reference proteome</keyword>
<name>A0A137P1B5_CONC2</name>
<accession>A0A137P1B5</accession>
<dbReference type="OrthoDB" id="8300194at2759"/>
<organism evidence="1 2">
    <name type="scientific">Conidiobolus coronatus (strain ATCC 28846 / CBS 209.66 / NRRL 28638)</name>
    <name type="common">Delacroixia coronata</name>
    <dbReference type="NCBI Taxonomy" id="796925"/>
    <lineage>
        <taxon>Eukaryota</taxon>
        <taxon>Fungi</taxon>
        <taxon>Fungi incertae sedis</taxon>
        <taxon>Zoopagomycota</taxon>
        <taxon>Entomophthoromycotina</taxon>
        <taxon>Entomophthoromycetes</taxon>
        <taxon>Entomophthorales</taxon>
        <taxon>Ancylistaceae</taxon>
        <taxon>Conidiobolus</taxon>
    </lineage>
</organism>
<proteinExistence type="predicted"/>
<dbReference type="EMBL" id="KQ964565">
    <property type="protein sequence ID" value="KXN68661.1"/>
    <property type="molecule type" value="Genomic_DNA"/>
</dbReference>
<protein>
    <recommendedName>
        <fullName evidence="3">Aminoglycoside phosphotransferase domain-containing protein</fullName>
    </recommendedName>
</protein>
<sequence>MSIFKPKEMARIGESFKGYNAIFLYNVMKDRASYHILAGQDLEGDRIHSLEEWNAYPYKAEIERDVEDFRKFLVRESLSFRHAEEHRSECFLGIQFNLVPLNTPILYDVRRKVSDIDKFISAFSSAIDGKNKYKVKLANNLDLEVAKSILYDLKNTKFSPSVFCHCFLNYKSLVLKDNKLIGITNWQYAGYYPPEFEAIIEKYMEHFI</sequence>
<evidence type="ECO:0008006" key="3">
    <source>
        <dbReference type="Google" id="ProtNLM"/>
    </source>
</evidence>
<dbReference type="Proteomes" id="UP000070444">
    <property type="component" value="Unassembled WGS sequence"/>
</dbReference>